<dbReference type="PANTHER" id="PTHR11276">
    <property type="entry name" value="DNA POLYMERASE TYPE-X FAMILY MEMBER"/>
    <property type="match status" value="1"/>
</dbReference>
<dbReference type="Pfam" id="PF14716">
    <property type="entry name" value="HHH_8"/>
    <property type="match status" value="1"/>
</dbReference>
<dbReference type="AlphaFoldDB" id="A4S364"/>
<dbReference type="Pfam" id="PF14791">
    <property type="entry name" value="DNA_pol_B_thumb"/>
    <property type="match status" value="1"/>
</dbReference>
<dbReference type="OrthoDB" id="205514at2759"/>
<keyword evidence="7 9" id="KW-0234">DNA repair</keyword>
<dbReference type="SUPFAM" id="SSF81585">
    <property type="entry name" value="PsbU/PolX domain-like"/>
    <property type="match status" value="1"/>
</dbReference>
<dbReference type="GeneID" id="5003869"/>
<evidence type="ECO:0000313" key="12">
    <source>
        <dbReference type="Proteomes" id="UP000001568"/>
    </source>
</evidence>
<comment type="subcellular location">
    <subcellularLocation>
        <location evidence="9">Nucleus</location>
    </subcellularLocation>
</comment>
<dbReference type="Gramene" id="ABO98157">
    <property type="protein sequence ID" value="ABO98157"/>
    <property type="gene ID" value="OSTLU_34689"/>
</dbReference>
<dbReference type="Gene3D" id="3.30.210.10">
    <property type="entry name" value="DNA polymerase, thumb domain"/>
    <property type="match status" value="1"/>
</dbReference>
<dbReference type="Gene3D" id="3.30.460.10">
    <property type="entry name" value="Beta Polymerase, domain 2"/>
    <property type="match status" value="1"/>
</dbReference>
<evidence type="ECO:0000256" key="9">
    <source>
        <dbReference type="RuleBase" id="RU366014"/>
    </source>
</evidence>
<dbReference type="InterPro" id="IPR043519">
    <property type="entry name" value="NT_sf"/>
</dbReference>
<dbReference type="EC" id="2.7.7.7" evidence="9"/>
<dbReference type="STRING" id="436017.A4S364"/>
<dbReference type="Gene3D" id="1.10.150.110">
    <property type="entry name" value="DNA polymerase beta, N-terminal domain-like"/>
    <property type="match status" value="1"/>
</dbReference>
<dbReference type="GO" id="GO:0006303">
    <property type="term" value="P:double-strand break repair via nonhomologous end joining"/>
    <property type="evidence" value="ECO:0007669"/>
    <property type="project" value="TreeGrafter"/>
</dbReference>
<proteinExistence type="inferred from homology"/>
<dbReference type="InterPro" id="IPR010996">
    <property type="entry name" value="HHH_MUS81"/>
</dbReference>
<dbReference type="eggNOG" id="KOG2534">
    <property type="taxonomic scope" value="Eukaryota"/>
</dbReference>
<dbReference type="InterPro" id="IPR018944">
    <property type="entry name" value="DNA_pol_lambd_fingers_domain"/>
</dbReference>
<dbReference type="GO" id="GO:0046872">
    <property type="term" value="F:metal ion binding"/>
    <property type="evidence" value="ECO:0007669"/>
    <property type="project" value="UniProtKB-UniRule"/>
</dbReference>
<evidence type="ECO:0000256" key="8">
    <source>
        <dbReference type="ARBA" id="ARBA00049244"/>
    </source>
</evidence>
<keyword evidence="6 9" id="KW-0239">DNA-directed DNA polymerase</keyword>
<evidence type="ECO:0000256" key="7">
    <source>
        <dbReference type="ARBA" id="ARBA00023204"/>
    </source>
</evidence>
<keyword evidence="9" id="KW-0539">Nucleus</keyword>
<evidence type="ECO:0000256" key="3">
    <source>
        <dbReference type="ARBA" id="ARBA00022695"/>
    </source>
</evidence>
<dbReference type="GO" id="GO:0003887">
    <property type="term" value="F:DNA-directed DNA polymerase activity"/>
    <property type="evidence" value="ECO:0007669"/>
    <property type="project" value="UniProtKB-UniRule"/>
</dbReference>
<dbReference type="KEGG" id="olu:OSTLU_34689"/>
<dbReference type="PANTHER" id="PTHR11276:SF28">
    <property type="entry name" value="DNA POLYMERASE LAMBDA"/>
    <property type="match status" value="1"/>
</dbReference>
<dbReference type="RefSeq" id="XP_001419864.1">
    <property type="nucleotide sequence ID" value="XM_001419827.1"/>
</dbReference>
<dbReference type="InterPro" id="IPR027421">
    <property type="entry name" value="DNA_pol_lamdba_lyase_dom_sf"/>
</dbReference>
<dbReference type="InterPro" id="IPR002008">
    <property type="entry name" value="DNA_pol_X_beta-like"/>
</dbReference>
<dbReference type="EMBL" id="CP000589">
    <property type="protein sequence ID" value="ABO98157.1"/>
    <property type="molecule type" value="Genomic_DNA"/>
</dbReference>
<organism evidence="11 12">
    <name type="scientific">Ostreococcus lucimarinus (strain CCE9901)</name>
    <dbReference type="NCBI Taxonomy" id="436017"/>
    <lineage>
        <taxon>Eukaryota</taxon>
        <taxon>Viridiplantae</taxon>
        <taxon>Chlorophyta</taxon>
        <taxon>Mamiellophyceae</taxon>
        <taxon>Mamiellales</taxon>
        <taxon>Bathycoccaceae</taxon>
        <taxon>Ostreococcus</taxon>
    </lineage>
</organism>
<dbReference type="InterPro" id="IPR037160">
    <property type="entry name" value="DNA_Pol_thumb_sf"/>
</dbReference>
<dbReference type="SUPFAM" id="SSF47802">
    <property type="entry name" value="DNA polymerase beta, N-terminal domain-like"/>
    <property type="match status" value="1"/>
</dbReference>
<comment type="function">
    <text evidence="9">DNA polymerase that functions in several pathways of DNA repair. Involved in base excision repair (BER) responsible for repair of lesions that give rise to abasic (AP) sites in DNA. Also contributes to DNA double-strand break repair by non-homologous end joining and homologous recombination. Has both template-dependent and template-independent (terminal transferase) DNA polymerase activities. Has also a 5'-deoxyribose-5-phosphate lyase (dRP lyase) activity.</text>
</comment>
<gene>
    <name evidence="11" type="ORF">OSTLU_34689</name>
</gene>
<dbReference type="PRINTS" id="PR00870">
    <property type="entry name" value="DNAPOLXBETA"/>
</dbReference>
<dbReference type="OMA" id="NYPYKKP"/>
<keyword evidence="3 9" id="KW-0548">Nucleotidyltransferase</keyword>
<dbReference type="InterPro" id="IPR029398">
    <property type="entry name" value="PolB_thumb"/>
</dbReference>
<dbReference type="HOGENOM" id="CLU_008698_1_1_1"/>
<dbReference type="GO" id="GO:0005634">
    <property type="term" value="C:nucleus"/>
    <property type="evidence" value="ECO:0007669"/>
    <property type="project" value="UniProtKB-SubCell"/>
</dbReference>
<dbReference type="Pfam" id="PF10391">
    <property type="entry name" value="DNA_pol_lambd_f"/>
    <property type="match status" value="1"/>
</dbReference>
<feature type="domain" description="DNA-directed DNA polymerase X" evidence="10">
    <location>
        <begin position="4"/>
        <end position="339"/>
    </location>
</feature>
<dbReference type="CDD" id="cd00141">
    <property type="entry name" value="NT_POLXc"/>
    <property type="match status" value="1"/>
</dbReference>
<comment type="similarity">
    <text evidence="9">Belongs to the DNA polymerase type-X family.</text>
</comment>
<dbReference type="InterPro" id="IPR022312">
    <property type="entry name" value="DNA_pol_X"/>
</dbReference>
<evidence type="ECO:0000256" key="2">
    <source>
        <dbReference type="ARBA" id="ARBA00022679"/>
    </source>
</evidence>
<dbReference type="PRINTS" id="PR00869">
    <property type="entry name" value="DNAPOLX"/>
</dbReference>
<keyword evidence="2 9" id="KW-0808">Transferase</keyword>
<accession>A4S364</accession>
<keyword evidence="1" id="KW-0237">DNA synthesis</keyword>
<keyword evidence="12" id="KW-1185">Reference proteome</keyword>
<protein>
    <recommendedName>
        <fullName evidence="9">DNA polymerase</fullName>
        <ecNumber evidence="9">2.7.7.7</ecNumber>
    </recommendedName>
</protein>
<dbReference type="GO" id="GO:0003677">
    <property type="term" value="F:DNA binding"/>
    <property type="evidence" value="ECO:0007669"/>
    <property type="project" value="UniProtKB-UniRule"/>
</dbReference>
<name>A4S364_OSTLU</name>
<evidence type="ECO:0000256" key="5">
    <source>
        <dbReference type="ARBA" id="ARBA00022763"/>
    </source>
</evidence>
<dbReference type="SUPFAM" id="SSF81301">
    <property type="entry name" value="Nucleotidyltransferase"/>
    <property type="match status" value="1"/>
</dbReference>
<keyword evidence="4" id="KW-0235">DNA replication</keyword>
<evidence type="ECO:0000259" key="10">
    <source>
        <dbReference type="SMART" id="SM00483"/>
    </source>
</evidence>
<dbReference type="Pfam" id="PF14792">
    <property type="entry name" value="DNA_pol_B_palm"/>
    <property type="match status" value="1"/>
</dbReference>
<dbReference type="InterPro" id="IPR028207">
    <property type="entry name" value="DNA_pol_B_palm_palm"/>
</dbReference>
<evidence type="ECO:0000256" key="1">
    <source>
        <dbReference type="ARBA" id="ARBA00022634"/>
    </source>
</evidence>
<keyword evidence="5 9" id="KW-0227">DNA damage</keyword>
<dbReference type="SMART" id="SM00483">
    <property type="entry name" value="POLXc"/>
    <property type="match status" value="1"/>
</dbReference>
<dbReference type="FunFam" id="3.30.210.10:FF:000002">
    <property type="entry name" value="DNA polymerase"/>
    <property type="match status" value="1"/>
</dbReference>
<dbReference type="Proteomes" id="UP000001568">
    <property type="component" value="Chromosome 9"/>
</dbReference>
<evidence type="ECO:0000313" key="11">
    <source>
        <dbReference type="EMBL" id="ABO98157.1"/>
    </source>
</evidence>
<evidence type="ECO:0000256" key="4">
    <source>
        <dbReference type="ARBA" id="ARBA00022705"/>
    </source>
</evidence>
<dbReference type="InterPro" id="IPR002054">
    <property type="entry name" value="DNA-dir_DNA_pol_X"/>
</dbReference>
<evidence type="ECO:0000256" key="6">
    <source>
        <dbReference type="ARBA" id="ARBA00022932"/>
    </source>
</evidence>
<sequence length="340" mass="38254">MPLECNSKVADLLSEMAKINQDALREVYKAKQYAAAASALRSLNFEVQSIDQVDVIPMLKKRDGKIRKYVQEILTTGKLTALQSLRQRPDVKSCVELSGIHGVGPVTARKLFDKGYKSLADLRAPGVPRDTLTPTQWIGLKYYEEFKQRIPREEVSHIATAVREAANTFMKDEVRCYCVGSFRRGKADSGDVDVLVECRDVSLANDLLMHILNDLRAGSPSPRSGILTDDLQVGDVQYMGVAALQQPLRADDQAPPVHRRIDIKVYETDAFPTALLYFTGSDKFNRSMRLWAKRKGYALQDKGLFRDRSEAAASRVRVRDEKDIFDALQLDYVAPKDRNV</sequence>
<reference evidence="11 12" key="1">
    <citation type="journal article" date="2007" name="Proc. Natl. Acad. Sci. U.S.A.">
        <title>The tiny eukaryote Ostreococcus provides genomic insights into the paradox of plankton speciation.</title>
        <authorList>
            <person name="Palenik B."/>
            <person name="Grimwood J."/>
            <person name="Aerts A."/>
            <person name="Rouze P."/>
            <person name="Salamov A."/>
            <person name="Putnam N."/>
            <person name="Dupont C."/>
            <person name="Jorgensen R."/>
            <person name="Derelle E."/>
            <person name="Rombauts S."/>
            <person name="Zhou K."/>
            <person name="Otillar R."/>
            <person name="Merchant S.S."/>
            <person name="Podell S."/>
            <person name="Gaasterland T."/>
            <person name="Napoli C."/>
            <person name="Gendler K."/>
            <person name="Manuell A."/>
            <person name="Tai V."/>
            <person name="Vallon O."/>
            <person name="Piganeau G."/>
            <person name="Jancek S."/>
            <person name="Heijde M."/>
            <person name="Jabbari K."/>
            <person name="Bowler C."/>
            <person name="Lohr M."/>
            <person name="Robbens S."/>
            <person name="Werner G."/>
            <person name="Dubchak I."/>
            <person name="Pazour G.J."/>
            <person name="Ren Q."/>
            <person name="Paulsen I."/>
            <person name="Delwiche C."/>
            <person name="Schmutz J."/>
            <person name="Rokhsar D."/>
            <person name="Van de Peer Y."/>
            <person name="Moreau H."/>
            <person name="Grigoriev I.V."/>
        </authorList>
    </citation>
    <scope>NUCLEOTIDE SEQUENCE [LARGE SCALE GENOMIC DNA]</scope>
    <source>
        <strain evidence="11 12">CCE9901</strain>
    </source>
</reference>
<comment type="catalytic activity">
    <reaction evidence="8 9">
        <text>DNA(n) + a 2'-deoxyribonucleoside 5'-triphosphate = DNA(n+1) + diphosphate</text>
        <dbReference type="Rhea" id="RHEA:22508"/>
        <dbReference type="Rhea" id="RHEA-COMP:17339"/>
        <dbReference type="Rhea" id="RHEA-COMP:17340"/>
        <dbReference type="ChEBI" id="CHEBI:33019"/>
        <dbReference type="ChEBI" id="CHEBI:61560"/>
        <dbReference type="ChEBI" id="CHEBI:173112"/>
        <dbReference type="EC" id="2.7.7.7"/>
    </reaction>
</comment>
<dbReference type="Gene3D" id="1.10.150.20">
    <property type="entry name" value="5' to 3' exonuclease, C-terminal subdomain"/>
    <property type="match status" value="1"/>
</dbReference>